<feature type="compositionally biased region" description="Acidic residues" evidence="1">
    <location>
        <begin position="151"/>
        <end position="162"/>
    </location>
</feature>
<feature type="compositionally biased region" description="Basic and acidic residues" evidence="1">
    <location>
        <begin position="181"/>
        <end position="191"/>
    </location>
</feature>
<organism evidence="2 3">
    <name type="scientific">Claviceps aff. purpurea</name>
    <dbReference type="NCBI Taxonomy" id="1967640"/>
    <lineage>
        <taxon>Eukaryota</taxon>
        <taxon>Fungi</taxon>
        <taxon>Dikarya</taxon>
        <taxon>Ascomycota</taxon>
        <taxon>Pezizomycotina</taxon>
        <taxon>Sordariomycetes</taxon>
        <taxon>Hypocreomycetidae</taxon>
        <taxon>Hypocreales</taxon>
        <taxon>Clavicipitaceae</taxon>
        <taxon>Claviceps</taxon>
    </lineage>
</organism>
<evidence type="ECO:0000313" key="2">
    <source>
        <dbReference type="EMBL" id="KAG6285934.1"/>
    </source>
</evidence>
<evidence type="ECO:0000313" key="3">
    <source>
        <dbReference type="Proteomes" id="UP000707071"/>
    </source>
</evidence>
<feature type="region of interest" description="Disordered" evidence="1">
    <location>
        <begin position="134"/>
        <end position="222"/>
    </location>
</feature>
<comment type="caution">
    <text evidence="2">The sequence shown here is derived from an EMBL/GenBank/DDBJ whole genome shotgun (WGS) entry which is preliminary data.</text>
</comment>
<evidence type="ECO:0000256" key="1">
    <source>
        <dbReference type="SAM" id="MobiDB-lite"/>
    </source>
</evidence>
<keyword evidence="3" id="KW-1185">Reference proteome</keyword>
<feature type="compositionally biased region" description="Basic and acidic residues" evidence="1">
    <location>
        <begin position="134"/>
        <end position="150"/>
    </location>
</feature>
<proteinExistence type="predicted"/>
<sequence length="408" mass="46140">MAALDPTAIVAAPSVPPFTLVPIIKDLVRTRYPVPGSIFLVEDVQIVSLTATGRWQVVRLLLGDGEFCIQAILGDTMHRFVHTCEVAVGTYVRVDDFQLRTNDSLDEHGSSNKMVFLVVHDLSTVGWNRSVQELHEHQRQRHEQQQQREEEKEEGEEEEEEEAKIQQHQAALSKNSTVPEIDQKSVRELESPSRSGPNTPTKAHQPRNIRPSGKRTPQNSRTADAFEEFEVLAFPLRKSPSKPPATKASDKQSTVPIALARDWHDIQTPLKLTTLRSIPTLPYRQNWSCNILAIIAYLSPVEASHLPPYKQRTARVADPSTAKHVHLTVFLNPEEFNPTVGSAVLLTGVKNHRYDGGSLKKYAGDTFPEKWWIEDPWELKWCDVRGIKAWWADMEAYLATQTSEELEP</sequence>
<accession>A0A9P7QBD5</accession>
<evidence type="ECO:0008006" key="4">
    <source>
        <dbReference type="Google" id="ProtNLM"/>
    </source>
</evidence>
<dbReference type="AlphaFoldDB" id="A0A9P7QBD5"/>
<gene>
    <name evidence="2" type="ORF">E4U09_006984</name>
</gene>
<dbReference type="Proteomes" id="UP000707071">
    <property type="component" value="Unassembled WGS sequence"/>
</dbReference>
<feature type="compositionally biased region" description="Polar residues" evidence="1">
    <location>
        <begin position="192"/>
        <end position="202"/>
    </location>
</feature>
<name>A0A9P7QBD5_9HYPO</name>
<reference evidence="2 3" key="1">
    <citation type="journal article" date="2020" name="bioRxiv">
        <title>Whole genome comparisons of ergot fungi reveals the divergence and evolution of species within the genus Claviceps are the result of varying mechanisms driving genome evolution and host range expansion.</title>
        <authorList>
            <person name="Wyka S.A."/>
            <person name="Mondo S.J."/>
            <person name="Liu M."/>
            <person name="Dettman J."/>
            <person name="Nalam V."/>
            <person name="Broders K.D."/>
        </authorList>
    </citation>
    <scope>NUCLEOTIDE SEQUENCE [LARGE SCALE GENOMIC DNA]</scope>
    <source>
        <strain evidence="2 3">Clav52</strain>
    </source>
</reference>
<protein>
    <recommendedName>
        <fullName evidence="4">Cyclin-like F-box</fullName>
    </recommendedName>
</protein>
<dbReference type="EMBL" id="SRRH01000675">
    <property type="protein sequence ID" value="KAG6285934.1"/>
    <property type="molecule type" value="Genomic_DNA"/>
</dbReference>